<organism evidence="2">
    <name type="scientific">Gibberella zeae</name>
    <name type="common">Wheat head blight fungus</name>
    <name type="synonym">Fusarium graminearum</name>
    <dbReference type="NCBI Taxonomy" id="5518"/>
    <lineage>
        <taxon>Eukaryota</taxon>
        <taxon>Fungi</taxon>
        <taxon>Dikarya</taxon>
        <taxon>Ascomycota</taxon>
        <taxon>Pezizomycotina</taxon>
        <taxon>Sordariomycetes</taxon>
        <taxon>Hypocreomycetidae</taxon>
        <taxon>Hypocreales</taxon>
        <taxon>Nectriaceae</taxon>
        <taxon>Fusarium</taxon>
    </lineage>
</organism>
<dbReference type="AlphaFoldDB" id="A0A4E9EMM5"/>
<dbReference type="EMBL" id="CAAKMV010000200">
    <property type="protein sequence ID" value="VIO64520.1"/>
    <property type="molecule type" value="Genomic_DNA"/>
</dbReference>
<reference evidence="2" key="1">
    <citation type="submission" date="2019-04" db="EMBL/GenBank/DDBJ databases">
        <authorList>
            <person name="Melise S."/>
            <person name="Noan J."/>
            <person name="Okalmin O."/>
        </authorList>
    </citation>
    <scope>NUCLEOTIDE SEQUENCE</scope>
    <source>
        <strain evidence="2">FN9</strain>
    </source>
</reference>
<accession>A0A4E9EMM5</accession>
<gene>
    <name evidence="2" type="ORF">FUG_LOCUS580157</name>
</gene>
<proteinExistence type="predicted"/>
<evidence type="ECO:0000256" key="1">
    <source>
        <dbReference type="SAM" id="MobiDB-lite"/>
    </source>
</evidence>
<protein>
    <submittedName>
        <fullName evidence="2">Uncharacterized protein</fullName>
    </submittedName>
</protein>
<feature type="compositionally biased region" description="Basic and acidic residues" evidence="1">
    <location>
        <begin position="23"/>
        <end position="35"/>
    </location>
</feature>
<sequence length="151" mass="17000">MAQLRYADVERWVDSVTDMPPPRSDERDARAGDPGKERQLVPCLACLKSAIEGDFDSKDILHRNGQCWCRPDTNICERCGPDGPCLPIPTHALPVAVCFLDYTQRPRDRIDSVTRWKYRDAVKAVLEAIESGDFPRTNDPRLKKGGAGFTR</sequence>
<evidence type="ECO:0000313" key="2">
    <source>
        <dbReference type="EMBL" id="VIO64520.1"/>
    </source>
</evidence>
<feature type="region of interest" description="Disordered" evidence="1">
    <location>
        <begin position="15"/>
        <end position="35"/>
    </location>
</feature>
<name>A0A4E9EMM5_GIBZA</name>